<dbReference type="RefSeq" id="WP_111113659.1">
    <property type="nucleotide sequence ID" value="NZ_LXXM01000226.1"/>
</dbReference>
<protein>
    <submittedName>
        <fullName evidence="2">Uncharacterized protein</fullName>
    </submittedName>
</protein>
<sequence length="72" mass="7734">MNITESAIIAAVVLAISGSTLWIGGKVMDQVESHTAFMEVAADPANDAEAIERAARKTDEQRRKVVAQYASE</sequence>
<gene>
    <name evidence="2" type="ORF">A7X83_01765</name>
</gene>
<dbReference type="AlphaFoldDB" id="A0A2W6IV05"/>
<comment type="caution">
    <text evidence="2">The sequence shown here is derived from an EMBL/GenBank/DDBJ whole genome shotgun (WGS) entry which is preliminary data.</text>
</comment>
<evidence type="ECO:0000313" key="3">
    <source>
        <dbReference type="Proteomes" id="UP000249614"/>
    </source>
</evidence>
<name>A0A2W6IV05_STEMA</name>
<keyword evidence="1" id="KW-0812">Transmembrane</keyword>
<feature type="transmembrane region" description="Helical" evidence="1">
    <location>
        <begin position="6"/>
        <end position="24"/>
    </location>
</feature>
<accession>A0A2W6IV05</accession>
<reference evidence="2 3" key="1">
    <citation type="submission" date="2016-05" db="EMBL/GenBank/DDBJ databases">
        <authorList>
            <person name="Lavstsen T."/>
            <person name="Jespersen J.S."/>
        </authorList>
    </citation>
    <scope>NUCLEOTIDE SEQUENCE [LARGE SCALE GENOMIC DNA]</scope>
    <source>
        <strain evidence="2 3">SM-5815</strain>
    </source>
</reference>
<dbReference type="EMBL" id="LXXM01000226">
    <property type="protein sequence ID" value="PZS87695.1"/>
    <property type="molecule type" value="Genomic_DNA"/>
</dbReference>
<proteinExistence type="predicted"/>
<keyword evidence="1" id="KW-0472">Membrane</keyword>
<keyword evidence="1" id="KW-1133">Transmembrane helix</keyword>
<evidence type="ECO:0000256" key="1">
    <source>
        <dbReference type="SAM" id="Phobius"/>
    </source>
</evidence>
<evidence type="ECO:0000313" key="2">
    <source>
        <dbReference type="EMBL" id="PZS87695.1"/>
    </source>
</evidence>
<dbReference type="Proteomes" id="UP000249614">
    <property type="component" value="Unassembled WGS sequence"/>
</dbReference>
<organism evidence="2 3">
    <name type="scientific">Stenotrophomonas maltophilia</name>
    <name type="common">Pseudomonas maltophilia</name>
    <name type="synonym">Xanthomonas maltophilia</name>
    <dbReference type="NCBI Taxonomy" id="40324"/>
    <lineage>
        <taxon>Bacteria</taxon>
        <taxon>Pseudomonadati</taxon>
        <taxon>Pseudomonadota</taxon>
        <taxon>Gammaproteobacteria</taxon>
        <taxon>Lysobacterales</taxon>
        <taxon>Lysobacteraceae</taxon>
        <taxon>Stenotrophomonas</taxon>
        <taxon>Stenotrophomonas maltophilia group</taxon>
    </lineage>
</organism>